<dbReference type="Gene3D" id="6.10.340.10">
    <property type="match status" value="1"/>
</dbReference>
<dbReference type="EMBL" id="JAOPLV010000009">
    <property type="protein sequence ID" value="MDM5141627.1"/>
    <property type="molecule type" value="Genomic_DNA"/>
</dbReference>
<keyword evidence="1" id="KW-0812">Transmembrane</keyword>
<dbReference type="GO" id="GO:0016020">
    <property type="term" value="C:membrane"/>
    <property type="evidence" value="ECO:0007669"/>
    <property type="project" value="InterPro"/>
</dbReference>
<keyword evidence="1" id="KW-1133">Transmembrane helix</keyword>
<dbReference type="PROSITE" id="PS50885">
    <property type="entry name" value="HAMP"/>
    <property type="match status" value="1"/>
</dbReference>
<protein>
    <submittedName>
        <fullName evidence="3">Molecular chaperone TorD</fullName>
    </submittedName>
</protein>
<dbReference type="InterPro" id="IPR003018">
    <property type="entry name" value="GAF"/>
</dbReference>
<keyword evidence="1" id="KW-0472">Membrane</keyword>
<dbReference type="Gene3D" id="3.30.450.40">
    <property type="match status" value="1"/>
</dbReference>
<dbReference type="InterPro" id="IPR029016">
    <property type="entry name" value="GAF-like_dom_sf"/>
</dbReference>
<dbReference type="Proteomes" id="UP001168216">
    <property type="component" value="Unassembled WGS sequence"/>
</dbReference>
<name>A0AAW7IDV8_9GAMM</name>
<organism evidence="3 4">
    <name type="scientific">Aeromonas bestiarum</name>
    <dbReference type="NCBI Taxonomy" id="105751"/>
    <lineage>
        <taxon>Bacteria</taxon>
        <taxon>Pseudomonadati</taxon>
        <taxon>Pseudomonadota</taxon>
        <taxon>Gammaproteobacteria</taxon>
        <taxon>Aeromonadales</taxon>
        <taxon>Aeromonadaceae</taxon>
        <taxon>Aeromonas</taxon>
    </lineage>
</organism>
<accession>A0AAW7IDV8</accession>
<dbReference type="InterPro" id="IPR007892">
    <property type="entry name" value="CHASE4"/>
</dbReference>
<evidence type="ECO:0000313" key="4">
    <source>
        <dbReference type="Proteomes" id="UP001168216"/>
    </source>
</evidence>
<feature type="transmembrane region" description="Helical" evidence="1">
    <location>
        <begin position="269"/>
        <end position="294"/>
    </location>
</feature>
<evidence type="ECO:0000256" key="1">
    <source>
        <dbReference type="SAM" id="Phobius"/>
    </source>
</evidence>
<dbReference type="SMART" id="SM00065">
    <property type="entry name" value="GAF"/>
    <property type="match status" value="1"/>
</dbReference>
<evidence type="ECO:0000313" key="3">
    <source>
        <dbReference type="EMBL" id="MDM5141627.1"/>
    </source>
</evidence>
<evidence type="ECO:0000259" key="2">
    <source>
        <dbReference type="PROSITE" id="PS50885"/>
    </source>
</evidence>
<dbReference type="AlphaFoldDB" id="A0AAW7IDV8"/>
<dbReference type="InterPro" id="IPR003660">
    <property type="entry name" value="HAMP_dom"/>
</dbReference>
<dbReference type="GeneID" id="92722885"/>
<dbReference type="Pfam" id="PF01590">
    <property type="entry name" value="GAF"/>
    <property type="match status" value="1"/>
</dbReference>
<dbReference type="RefSeq" id="WP_274454361.1">
    <property type="nucleotide sequence ID" value="NZ_CP064746.1"/>
</dbReference>
<sequence length="527" mass="59080">MKISRKITLTIVLTLLLLQGVGYVGLHYVVSDKFGELERMSVERNRERVRAVVQAELGQLTMLGQDWSEWDETYAFMARRDQAYLDANFNVRTFETLGIDLLALYNREKQPQVAFAYQAGKLVSQTPAQLGALTDYLMRYGTLKPNAGIWFDGERYYLMAATQILSSEGEGPSRGTLLLFKAFTPKFIRQLQKRTALSLTFLSPDQLAASLGAPTLARLMASDSLILPQEDRLLTLAQIDTLQETSPLIFRFTLPRDLMLEGKAIEQRIFWLLSLGTLLFAALVLLILNGYIAARLQRLSANLRLIADDGAVRRLLVEGKDEISQVAIDCNRMLDHLDSLRQQQADSGTRQQLQHGALIHLAKSDLLTGEDPGQAARHINEAVCAGTGAARASVWFCAEDKQSMFCQDLFFLPKRHHQQGFHLPYALIQGRYEVSKPEHAPCLIIRERYDLSRFGAMLAQLGLDALSGAILMAPLKQGDELLGFIIAERASLKEEWHPDETAFVLSVCDLSAQTLLTLTKLQQLKRN</sequence>
<proteinExistence type="predicted"/>
<dbReference type="Pfam" id="PF05228">
    <property type="entry name" value="CHASE4"/>
    <property type="match status" value="1"/>
</dbReference>
<gene>
    <name evidence="3" type="ORF">OB959_17805</name>
</gene>
<dbReference type="SUPFAM" id="SSF55781">
    <property type="entry name" value="GAF domain-like"/>
    <property type="match status" value="1"/>
</dbReference>
<reference evidence="3" key="1">
    <citation type="submission" date="2023-08" db="EMBL/GenBank/DDBJ databases">
        <title>WGS of Aeromonas isolates.</title>
        <authorList>
            <person name="Lee H."/>
        </authorList>
    </citation>
    <scope>NUCLEOTIDE SEQUENCE</scope>
    <source>
        <strain evidence="3">SL22</strain>
    </source>
</reference>
<feature type="domain" description="HAMP" evidence="2">
    <location>
        <begin position="290"/>
        <end position="342"/>
    </location>
</feature>
<dbReference type="GO" id="GO:0007165">
    <property type="term" value="P:signal transduction"/>
    <property type="evidence" value="ECO:0007669"/>
    <property type="project" value="InterPro"/>
</dbReference>
<comment type="caution">
    <text evidence="3">The sequence shown here is derived from an EMBL/GenBank/DDBJ whole genome shotgun (WGS) entry which is preliminary data.</text>
</comment>